<dbReference type="InterPro" id="IPR050951">
    <property type="entry name" value="Retrovirus_Pol_polyprotein"/>
</dbReference>
<dbReference type="AlphaFoldDB" id="A0AA89AIS3"/>
<dbReference type="EMBL" id="JAVXUP010002157">
    <property type="protein sequence ID" value="KAK3005234.1"/>
    <property type="molecule type" value="Genomic_DNA"/>
</dbReference>
<dbReference type="PANTHER" id="PTHR37984">
    <property type="entry name" value="PROTEIN CBG26694"/>
    <property type="match status" value="1"/>
</dbReference>
<organism evidence="2 3">
    <name type="scientific">Escallonia herrerae</name>
    <dbReference type="NCBI Taxonomy" id="1293975"/>
    <lineage>
        <taxon>Eukaryota</taxon>
        <taxon>Viridiplantae</taxon>
        <taxon>Streptophyta</taxon>
        <taxon>Embryophyta</taxon>
        <taxon>Tracheophyta</taxon>
        <taxon>Spermatophyta</taxon>
        <taxon>Magnoliopsida</taxon>
        <taxon>eudicotyledons</taxon>
        <taxon>Gunneridae</taxon>
        <taxon>Pentapetalae</taxon>
        <taxon>asterids</taxon>
        <taxon>campanulids</taxon>
        <taxon>Escalloniales</taxon>
        <taxon>Escalloniaceae</taxon>
        <taxon>Escallonia</taxon>
    </lineage>
</organism>
<dbReference type="InterPro" id="IPR001584">
    <property type="entry name" value="Integrase_cat-core"/>
</dbReference>
<reference evidence="2" key="1">
    <citation type="submission" date="2022-12" db="EMBL/GenBank/DDBJ databases">
        <title>Draft genome assemblies for two species of Escallonia (Escalloniales).</title>
        <authorList>
            <person name="Chanderbali A."/>
            <person name="Dervinis C."/>
            <person name="Anghel I."/>
            <person name="Soltis D."/>
            <person name="Soltis P."/>
            <person name="Zapata F."/>
        </authorList>
    </citation>
    <scope>NUCLEOTIDE SEQUENCE</scope>
    <source>
        <strain evidence="2">UCBG64.0493</strain>
        <tissue evidence="2">Leaf</tissue>
    </source>
</reference>
<dbReference type="InterPro" id="IPR012337">
    <property type="entry name" value="RNaseH-like_sf"/>
</dbReference>
<dbReference type="Proteomes" id="UP001188597">
    <property type="component" value="Unassembled WGS sequence"/>
</dbReference>
<keyword evidence="3" id="KW-1185">Reference proteome</keyword>
<dbReference type="GO" id="GO:0015074">
    <property type="term" value="P:DNA integration"/>
    <property type="evidence" value="ECO:0007669"/>
    <property type="project" value="InterPro"/>
</dbReference>
<evidence type="ECO:0000313" key="2">
    <source>
        <dbReference type="EMBL" id="KAK3005234.1"/>
    </source>
</evidence>
<dbReference type="PROSITE" id="PS50994">
    <property type="entry name" value="INTEGRASE"/>
    <property type="match status" value="1"/>
</dbReference>
<dbReference type="InterPro" id="IPR036397">
    <property type="entry name" value="RNaseH_sf"/>
</dbReference>
<dbReference type="SUPFAM" id="SSF53098">
    <property type="entry name" value="Ribonuclease H-like"/>
    <property type="match status" value="1"/>
</dbReference>
<dbReference type="GO" id="GO:0003676">
    <property type="term" value="F:nucleic acid binding"/>
    <property type="evidence" value="ECO:0007669"/>
    <property type="project" value="InterPro"/>
</dbReference>
<sequence>MDLLGTFSLASGQRRVVNVAINYLTKWMEGESLVTITSAKCEDFFWKYIVCYFGVPKDLVVDNGKQFDNNNFRTFCTNLSVDLCFTSVAHPQSNGQSENMNRSILQGLKKKLDEAKGGWVDELPKVLWAYRTTPHSVTGETPFLLSYGIEAMLPVELEVSDPKVVTGKLSSNWEGPYCVIKVLKPGPYALGTFSGNPIPRTWNAENLQKYY</sequence>
<name>A0AA89AIS3_9ASTE</name>
<feature type="domain" description="Integrase catalytic" evidence="1">
    <location>
        <begin position="1"/>
        <end position="150"/>
    </location>
</feature>
<accession>A0AA89AIS3</accession>
<protein>
    <recommendedName>
        <fullName evidence="1">Integrase catalytic domain-containing protein</fullName>
    </recommendedName>
</protein>
<dbReference type="Gene3D" id="3.30.420.10">
    <property type="entry name" value="Ribonuclease H-like superfamily/Ribonuclease H"/>
    <property type="match status" value="1"/>
</dbReference>
<gene>
    <name evidence="2" type="ORF">RJ639_017674</name>
</gene>
<dbReference type="PANTHER" id="PTHR37984:SF5">
    <property type="entry name" value="PROTEIN NYNRIN-LIKE"/>
    <property type="match status" value="1"/>
</dbReference>
<comment type="caution">
    <text evidence="2">The sequence shown here is derived from an EMBL/GenBank/DDBJ whole genome shotgun (WGS) entry which is preliminary data.</text>
</comment>
<evidence type="ECO:0000259" key="1">
    <source>
        <dbReference type="PROSITE" id="PS50994"/>
    </source>
</evidence>
<evidence type="ECO:0000313" key="3">
    <source>
        <dbReference type="Proteomes" id="UP001188597"/>
    </source>
</evidence>
<proteinExistence type="predicted"/>